<sequence>MEKSIIKIEDLQIPNVELFDELNDEASQSVCGSGFGSIGSLFGNGIGGAALSPYSGSGGSFFGSIGSLFGNGIGGAAINSYYSSYR</sequence>
<evidence type="ECO:0000313" key="1">
    <source>
        <dbReference type="EMBL" id="PSB58891.1"/>
    </source>
</evidence>
<protein>
    <recommendedName>
        <fullName evidence="3">Bacteriocin</fullName>
    </recommendedName>
</protein>
<organism evidence="1 2">
    <name type="scientific">Chamaesiphon polymorphus CCALA 037</name>
    <dbReference type="NCBI Taxonomy" id="2107692"/>
    <lineage>
        <taxon>Bacteria</taxon>
        <taxon>Bacillati</taxon>
        <taxon>Cyanobacteriota</taxon>
        <taxon>Cyanophyceae</taxon>
        <taxon>Gomontiellales</taxon>
        <taxon>Chamaesiphonaceae</taxon>
        <taxon>Chamaesiphon</taxon>
    </lineage>
</organism>
<dbReference type="EMBL" id="PVWO01000020">
    <property type="protein sequence ID" value="PSB58891.1"/>
    <property type="molecule type" value="Genomic_DNA"/>
</dbReference>
<keyword evidence="2" id="KW-1185">Reference proteome</keyword>
<gene>
    <name evidence="1" type="ORF">C7B77_02960</name>
</gene>
<comment type="caution">
    <text evidence="1">The sequence shown here is derived from an EMBL/GenBank/DDBJ whole genome shotgun (WGS) entry which is preliminary data.</text>
</comment>
<evidence type="ECO:0008006" key="3">
    <source>
        <dbReference type="Google" id="ProtNLM"/>
    </source>
</evidence>
<name>A0A2T1GLY2_9CYAN</name>
<dbReference type="AlphaFoldDB" id="A0A2T1GLY2"/>
<dbReference type="Proteomes" id="UP000238937">
    <property type="component" value="Unassembled WGS sequence"/>
</dbReference>
<accession>A0A2T1GLY2</accession>
<evidence type="ECO:0000313" key="2">
    <source>
        <dbReference type="Proteomes" id="UP000238937"/>
    </source>
</evidence>
<reference evidence="1 2" key="1">
    <citation type="submission" date="2018-03" db="EMBL/GenBank/DDBJ databases">
        <title>The ancient ancestry and fast evolution of plastids.</title>
        <authorList>
            <person name="Moore K.R."/>
            <person name="Magnabosco C."/>
            <person name="Momper L."/>
            <person name="Gold D.A."/>
            <person name="Bosak T."/>
            <person name="Fournier G.P."/>
        </authorList>
    </citation>
    <scope>NUCLEOTIDE SEQUENCE [LARGE SCALE GENOMIC DNA]</scope>
    <source>
        <strain evidence="1 2">CCALA 037</strain>
    </source>
</reference>
<proteinExistence type="predicted"/>
<dbReference type="RefSeq" id="WP_106300165.1">
    <property type="nucleotide sequence ID" value="NZ_PVWO01000020.1"/>
</dbReference>